<comment type="subcellular location">
    <subcellularLocation>
        <location evidence="1">Membrane</location>
        <topology evidence="1">Multi-pass membrane protein</topology>
    </subcellularLocation>
</comment>
<feature type="region of interest" description="Disordered" evidence="6">
    <location>
        <begin position="1"/>
        <end position="134"/>
    </location>
</feature>
<dbReference type="GO" id="GO:0016020">
    <property type="term" value="C:membrane"/>
    <property type="evidence" value="ECO:0007669"/>
    <property type="project" value="UniProtKB-SubCell"/>
</dbReference>
<gene>
    <name evidence="8" type="ORF">FPE_LOCUS22006</name>
</gene>
<dbReference type="AlphaFoldDB" id="A0AAD1ZUK9"/>
<evidence type="ECO:0008006" key="10">
    <source>
        <dbReference type="Google" id="ProtNLM"/>
    </source>
</evidence>
<feature type="transmembrane region" description="Helical" evidence="7">
    <location>
        <begin position="518"/>
        <end position="539"/>
    </location>
</feature>
<comment type="similarity">
    <text evidence="2">Belongs to the nucleobase:cation symporter-2 (NCS2) (TC 2.A.40) family.</text>
</comment>
<feature type="transmembrane region" description="Helical" evidence="7">
    <location>
        <begin position="321"/>
        <end position="342"/>
    </location>
</feature>
<feature type="transmembrane region" description="Helical" evidence="7">
    <location>
        <begin position="208"/>
        <end position="229"/>
    </location>
</feature>
<keyword evidence="5 7" id="KW-0472">Membrane</keyword>
<dbReference type="GO" id="GO:0022857">
    <property type="term" value="F:transmembrane transporter activity"/>
    <property type="evidence" value="ECO:0007669"/>
    <property type="project" value="InterPro"/>
</dbReference>
<organism evidence="8 9">
    <name type="scientific">Fraxinus pennsylvanica</name>
    <dbReference type="NCBI Taxonomy" id="56036"/>
    <lineage>
        <taxon>Eukaryota</taxon>
        <taxon>Viridiplantae</taxon>
        <taxon>Streptophyta</taxon>
        <taxon>Embryophyta</taxon>
        <taxon>Tracheophyta</taxon>
        <taxon>Spermatophyta</taxon>
        <taxon>Magnoliopsida</taxon>
        <taxon>eudicotyledons</taxon>
        <taxon>Gunneridae</taxon>
        <taxon>Pentapetalae</taxon>
        <taxon>asterids</taxon>
        <taxon>lamiids</taxon>
        <taxon>Lamiales</taxon>
        <taxon>Oleaceae</taxon>
        <taxon>Oleeae</taxon>
        <taxon>Fraxinus</taxon>
    </lineage>
</organism>
<feature type="transmembrane region" description="Helical" evidence="7">
    <location>
        <begin position="297"/>
        <end position="315"/>
    </location>
</feature>
<sequence length="701" mass="75632">MASSDKSKRPRPGQPDSTAMPPTSWAKRTGFRPKFSGETNASDSGQITSLPQVQPKPKESDSNLDLEAGRPKPIPEKPSLPTSNGETGAVKPPGDKEKEQTPPVRKRRDSDGGRNLGANGHPVAAGEGSRRGLRDEEAAAPIDVLPQTVVDDDGFVSRHAHMKYELRDTPGLVPIGLYGFQHYLSMLGSLILIPLVIVPAMGGTYEDTANVVSTVLFVSGLTTLLHTSFGSRLPLIQGPSFVYLAPALAIINSSEFLGLNDNTFKHIMKELQGAIIIGSTFQAFLGYSGLMALLLRLINPVVVAPTIAAVGLSFYSYGFSRVGTCIEIGVVQILFVVLFSLYLRKISVLGHRVFLIYAVPLGLAITWAAAFLLTEAGAYSYKGCDVNVPASNIISNNCRKHVSRMKQCRVDTSHALRSSPWFRFPYPLQWGTPVFHWKMALVMCVVSVISSVDSVGSYHASSLLVASRPPTPGVLSRGIGLEGVSSILAGLWGIGTGSTTLTENVHTIAVTKMGSRRAVELGACVVIVLSLIGKVGGFIASIPQVMVAALLCFMWAMLTALGLSNLRYSEAGSSRNIIIVGLSMFFSLSIPAYFQQYGISPNTNLSVPSYFQPYTAASHGPIHTKFSGLNYVLNTLLSLHMVIAFLVAVILDNTVPGSRQERGVYVWSKPDTARREPAVTKDYELPLRVGKVFKWVKWVGL</sequence>
<feature type="transmembrane region" description="Helical" evidence="7">
    <location>
        <begin position="241"/>
        <end position="259"/>
    </location>
</feature>
<protein>
    <recommendedName>
        <fullName evidence="10">Nucleobase-ascorbate transporter 12</fullName>
    </recommendedName>
</protein>
<feature type="transmembrane region" description="Helical" evidence="7">
    <location>
        <begin position="183"/>
        <end position="202"/>
    </location>
</feature>
<feature type="compositionally biased region" description="Basic and acidic residues" evidence="6">
    <location>
        <begin position="56"/>
        <end position="75"/>
    </location>
</feature>
<keyword evidence="9" id="KW-1185">Reference proteome</keyword>
<accession>A0AAD1ZUK9</accession>
<feature type="compositionally biased region" description="Polar residues" evidence="6">
    <location>
        <begin position="37"/>
        <end position="52"/>
    </location>
</feature>
<evidence type="ECO:0000256" key="3">
    <source>
        <dbReference type="ARBA" id="ARBA00022692"/>
    </source>
</evidence>
<feature type="transmembrane region" description="Helical" evidence="7">
    <location>
        <begin position="576"/>
        <end position="594"/>
    </location>
</feature>
<proteinExistence type="inferred from homology"/>
<evidence type="ECO:0000256" key="7">
    <source>
        <dbReference type="SAM" id="Phobius"/>
    </source>
</evidence>
<dbReference type="Pfam" id="PF00860">
    <property type="entry name" value="Xan_ur_permease"/>
    <property type="match status" value="1"/>
</dbReference>
<evidence type="ECO:0000256" key="2">
    <source>
        <dbReference type="ARBA" id="ARBA00008821"/>
    </source>
</evidence>
<reference evidence="8" key="1">
    <citation type="submission" date="2023-05" db="EMBL/GenBank/DDBJ databases">
        <authorList>
            <person name="Huff M."/>
        </authorList>
    </citation>
    <scope>NUCLEOTIDE SEQUENCE</scope>
</reference>
<evidence type="ECO:0000256" key="4">
    <source>
        <dbReference type="ARBA" id="ARBA00022989"/>
    </source>
</evidence>
<keyword evidence="4 7" id="KW-1133">Transmembrane helix</keyword>
<dbReference type="InterPro" id="IPR006043">
    <property type="entry name" value="NCS2"/>
</dbReference>
<evidence type="ECO:0000256" key="5">
    <source>
        <dbReference type="ARBA" id="ARBA00023136"/>
    </source>
</evidence>
<evidence type="ECO:0000313" key="9">
    <source>
        <dbReference type="Proteomes" id="UP000834106"/>
    </source>
</evidence>
<name>A0AAD1ZUK9_9LAMI</name>
<dbReference type="PANTHER" id="PTHR11119">
    <property type="entry name" value="XANTHINE-URACIL / VITAMIN C PERMEASE FAMILY MEMBER"/>
    <property type="match status" value="1"/>
</dbReference>
<feature type="transmembrane region" description="Helical" evidence="7">
    <location>
        <begin position="271"/>
        <end position="290"/>
    </location>
</feature>
<feature type="transmembrane region" description="Helical" evidence="7">
    <location>
        <begin position="354"/>
        <end position="373"/>
    </location>
</feature>
<feature type="transmembrane region" description="Helical" evidence="7">
    <location>
        <begin position="545"/>
        <end position="564"/>
    </location>
</feature>
<evidence type="ECO:0000256" key="6">
    <source>
        <dbReference type="SAM" id="MobiDB-lite"/>
    </source>
</evidence>
<keyword evidence="3 7" id="KW-0812">Transmembrane</keyword>
<evidence type="ECO:0000313" key="8">
    <source>
        <dbReference type="EMBL" id="CAI9774576.1"/>
    </source>
</evidence>
<dbReference type="Proteomes" id="UP000834106">
    <property type="component" value="Chromosome 13"/>
</dbReference>
<feature type="transmembrane region" description="Helical" evidence="7">
    <location>
        <begin position="631"/>
        <end position="651"/>
    </location>
</feature>
<dbReference type="EMBL" id="OU503048">
    <property type="protein sequence ID" value="CAI9774576.1"/>
    <property type="molecule type" value="Genomic_DNA"/>
</dbReference>
<evidence type="ECO:0000256" key="1">
    <source>
        <dbReference type="ARBA" id="ARBA00004141"/>
    </source>
</evidence>